<dbReference type="SMART" id="SM00382">
    <property type="entry name" value="AAA"/>
    <property type="match status" value="1"/>
</dbReference>
<dbReference type="EMBL" id="JAFLEQ010000018">
    <property type="protein sequence ID" value="MBN9645305.1"/>
    <property type="molecule type" value="Genomic_DNA"/>
</dbReference>
<dbReference type="Proteomes" id="UP000664332">
    <property type="component" value="Unassembled WGS sequence"/>
</dbReference>
<dbReference type="PROSITE" id="PS50893">
    <property type="entry name" value="ABC_TRANSPORTER_2"/>
    <property type="match status" value="1"/>
</dbReference>
<gene>
    <name evidence="6" type="ORF">JZY06_11880</name>
</gene>
<dbReference type="InterPro" id="IPR050683">
    <property type="entry name" value="Bact_Polysacc_Export_ATP-bd"/>
</dbReference>
<dbReference type="Pfam" id="PF00005">
    <property type="entry name" value="ABC_tran"/>
    <property type="match status" value="1"/>
</dbReference>
<evidence type="ECO:0000256" key="3">
    <source>
        <dbReference type="ARBA" id="ARBA00022741"/>
    </source>
</evidence>
<dbReference type="AlphaFoldDB" id="A0A939IY96"/>
<organism evidence="6 7">
    <name type="scientific">Corynebacterium mendelii</name>
    <dbReference type="NCBI Taxonomy" id="2765362"/>
    <lineage>
        <taxon>Bacteria</taxon>
        <taxon>Bacillati</taxon>
        <taxon>Actinomycetota</taxon>
        <taxon>Actinomycetes</taxon>
        <taxon>Mycobacteriales</taxon>
        <taxon>Corynebacteriaceae</taxon>
        <taxon>Corynebacterium</taxon>
    </lineage>
</organism>
<dbReference type="GO" id="GO:0005524">
    <property type="term" value="F:ATP binding"/>
    <property type="evidence" value="ECO:0007669"/>
    <property type="project" value="UniProtKB-KW"/>
</dbReference>
<dbReference type="RefSeq" id="WP_207279788.1">
    <property type="nucleotide sequence ID" value="NZ_JAFLEQ010000018.1"/>
</dbReference>
<name>A0A939IY96_9CORY</name>
<dbReference type="GO" id="GO:0016887">
    <property type="term" value="F:ATP hydrolysis activity"/>
    <property type="evidence" value="ECO:0007669"/>
    <property type="project" value="InterPro"/>
</dbReference>
<keyword evidence="3" id="KW-0547">Nucleotide-binding</keyword>
<evidence type="ECO:0000313" key="7">
    <source>
        <dbReference type="Proteomes" id="UP000664332"/>
    </source>
</evidence>
<keyword evidence="2" id="KW-0813">Transport</keyword>
<evidence type="ECO:0000256" key="1">
    <source>
        <dbReference type="ARBA" id="ARBA00005417"/>
    </source>
</evidence>
<dbReference type="GO" id="GO:0140359">
    <property type="term" value="F:ABC-type transporter activity"/>
    <property type="evidence" value="ECO:0007669"/>
    <property type="project" value="InterPro"/>
</dbReference>
<reference evidence="6" key="1">
    <citation type="submission" date="2021-03" db="EMBL/GenBank/DDBJ databases">
        <authorList>
            <person name="Sun Q."/>
        </authorList>
    </citation>
    <scope>NUCLEOTIDE SEQUENCE</scope>
    <source>
        <strain evidence="6">CCM 8862</strain>
    </source>
</reference>
<proteinExistence type="inferred from homology"/>
<dbReference type="SUPFAM" id="SSF52540">
    <property type="entry name" value="P-loop containing nucleoside triphosphate hydrolases"/>
    <property type="match status" value="1"/>
</dbReference>
<accession>A0A939IY96</accession>
<dbReference type="InterPro" id="IPR015860">
    <property type="entry name" value="ABC_transpr_TagH-like"/>
</dbReference>
<evidence type="ECO:0000256" key="4">
    <source>
        <dbReference type="ARBA" id="ARBA00022840"/>
    </source>
</evidence>
<dbReference type="PANTHER" id="PTHR46743:SF2">
    <property type="entry name" value="TEICHOIC ACIDS EXPORT ATP-BINDING PROTEIN TAGH"/>
    <property type="match status" value="1"/>
</dbReference>
<dbReference type="GO" id="GO:0016020">
    <property type="term" value="C:membrane"/>
    <property type="evidence" value="ECO:0007669"/>
    <property type="project" value="InterPro"/>
</dbReference>
<comment type="similarity">
    <text evidence="1">Belongs to the ABC transporter superfamily.</text>
</comment>
<keyword evidence="4 6" id="KW-0067">ATP-binding</keyword>
<evidence type="ECO:0000256" key="2">
    <source>
        <dbReference type="ARBA" id="ARBA00022448"/>
    </source>
</evidence>
<protein>
    <submittedName>
        <fullName evidence="6">ABC transporter ATP-binding protein</fullName>
    </submittedName>
</protein>
<dbReference type="Gene3D" id="3.40.50.300">
    <property type="entry name" value="P-loop containing nucleotide triphosphate hydrolases"/>
    <property type="match status" value="1"/>
</dbReference>
<feature type="domain" description="ABC transporter" evidence="5">
    <location>
        <begin position="14"/>
        <end position="255"/>
    </location>
</feature>
<comment type="caution">
    <text evidence="6">The sequence shown here is derived from an EMBL/GenBank/DDBJ whole genome shotgun (WGS) entry which is preliminary data.</text>
</comment>
<dbReference type="CDD" id="cd03220">
    <property type="entry name" value="ABC_KpsT_Wzt"/>
    <property type="match status" value="1"/>
</dbReference>
<evidence type="ECO:0000313" key="6">
    <source>
        <dbReference type="EMBL" id="MBN9645305.1"/>
    </source>
</evidence>
<dbReference type="InterPro" id="IPR003593">
    <property type="entry name" value="AAA+_ATPase"/>
</dbReference>
<keyword evidence="7" id="KW-1185">Reference proteome</keyword>
<sequence>MANKVLYSNSQESLRVTDVSVVYKTPSTNHVTRAAKLQAAMGLIPQVNVRALHHVSLSAHTGEAIGVLGLNGSGKSTLMRAMAGLEAPETGEILASSQPMLLGVSAALEPSLSGLQNIRLGCLAIGIHPDQLDEAVAEIVDFIDIGDSIYLPMATYSSGMSGRLRFAIATAARSDILLIDEAMSTGDAAFVKRSEVKMKTMRENAGTMFLVSHAAQTIEKMCTRAVWLHHGVMIGDGPARELAREYRQWAWHLAQDKPEEAAEMMRERLSELPEDTRGYLEKIENRNNS</sequence>
<dbReference type="PANTHER" id="PTHR46743">
    <property type="entry name" value="TEICHOIC ACIDS EXPORT ATP-BINDING PROTEIN TAGH"/>
    <property type="match status" value="1"/>
</dbReference>
<dbReference type="InterPro" id="IPR003439">
    <property type="entry name" value="ABC_transporter-like_ATP-bd"/>
</dbReference>
<evidence type="ECO:0000259" key="5">
    <source>
        <dbReference type="PROSITE" id="PS50893"/>
    </source>
</evidence>
<dbReference type="InterPro" id="IPR027417">
    <property type="entry name" value="P-loop_NTPase"/>
</dbReference>